<dbReference type="EMBL" id="WIXE01010705">
    <property type="protein sequence ID" value="KAK5977354.1"/>
    <property type="molecule type" value="Genomic_DNA"/>
</dbReference>
<keyword evidence="4" id="KW-1185">Reference proteome</keyword>
<evidence type="ECO:0000313" key="3">
    <source>
        <dbReference type="EMBL" id="KAK5977354.1"/>
    </source>
</evidence>
<comment type="caution">
    <text evidence="3">The sequence shown here is derived from an EMBL/GenBank/DDBJ whole genome shotgun (WGS) entry which is preliminary data.</text>
</comment>
<reference evidence="3 4" key="1">
    <citation type="submission" date="2019-10" db="EMBL/GenBank/DDBJ databases">
        <title>Assembly and Annotation for the nematode Trichostrongylus colubriformis.</title>
        <authorList>
            <person name="Martin J."/>
        </authorList>
    </citation>
    <scope>NUCLEOTIDE SEQUENCE [LARGE SCALE GENOMIC DNA]</scope>
    <source>
        <strain evidence="3">G859</strain>
        <tissue evidence="3">Whole worm</tissue>
    </source>
</reference>
<feature type="chain" id="PRO_5042910724" description="Secreted protein" evidence="2">
    <location>
        <begin position="23"/>
        <end position="88"/>
    </location>
</feature>
<gene>
    <name evidence="3" type="ORF">GCK32_011262</name>
</gene>
<sequence length="88" mass="9994">MWLFYVLPIALIITFHSGMVSSKPTSTRVSGRYGDSTEGLFETTTPKNHGRSDAKERPLKASHFAHLSSTIFLPSAERPRWFWEIVGR</sequence>
<protein>
    <recommendedName>
        <fullName evidence="5">Secreted protein</fullName>
    </recommendedName>
</protein>
<keyword evidence="2" id="KW-0732">Signal</keyword>
<proteinExistence type="predicted"/>
<evidence type="ECO:0000313" key="4">
    <source>
        <dbReference type="Proteomes" id="UP001331761"/>
    </source>
</evidence>
<name>A0AAN8IJY6_TRICO</name>
<evidence type="ECO:0000256" key="1">
    <source>
        <dbReference type="SAM" id="MobiDB-lite"/>
    </source>
</evidence>
<dbReference type="AlphaFoldDB" id="A0AAN8IJY6"/>
<feature type="signal peptide" evidence="2">
    <location>
        <begin position="1"/>
        <end position="22"/>
    </location>
</feature>
<feature type="region of interest" description="Disordered" evidence="1">
    <location>
        <begin position="21"/>
        <end position="55"/>
    </location>
</feature>
<organism evidence="3 4">
    <name type="scientific">Trichostrongylus colubriformis</name>
    <name type="common">Black scour worm</name>
    <dbReference type="NCBI Taxonomy" id="6319"/>
    <lineage>
        <taxon>Eukaryota</taxon>
        <taxon>Metazoa</taxon>
        <taxon>Ecdysozoa</taxon>
        <taxon>Nematoda</taxon>
        <taxon>Chromadorea</taxon>
        <taxon>Rhabditida</taxon>
        <taxon>Rhabditina</taxon>
        <taxon>Rhabditomorpha</taxon>
        <taxon>Strongyloidea</taxon>
        <taxon>Trichostrongylidae</taxon>
        <taxon>Trichostrongylus</taxon>
    </lineage>
</organism>
<accession>A0AAN8IJY6</accession>
<dbReference type="Proteomes" id="UP001331761">
    <property type="component" value="Unassembled WGS sequence"/>
</dbReference>
<evidence type="ECO:0008006" key="5">
    <source>
        <dbReference type="Google" id="ProtNLM"/>
    </source>
</evidence>
<evidence type="ECO:0000256" key="2">
    <source>
        <dbReference type="SAM" id="SignalP"/>
    </source>
</evidence>